<dbReference type="EMBL" id="JNGW01000056">
    <property type="protein sequence ID" value="KDR52559.1"/>
    <property type="molecule type" value="Genomic_DNA"/>
</dbReference>
<sequence length="55" mass="6593">MTKTTAKTRRSDTEPYNFAKNKVKKRVEMLYCVRDLLQRFFSFCTIPTYIIIVLL</sequence>
<feature type="transmembrane region" description="Helical" evidence="1">
    <location>
        <begin position="36"/>
        <end position="54"/>
    </location>
</feature>
<evidence type="ECO:0000313" key="3">
    <source>
        <dbReference type="Proteomes" id="UP000027442"/>
    </source>
</evidence>
<organism evidence="2 3">
    <name type="scientific">Hoylesella loescheii DSM 19665 = JCM 12249 = ATCC 15930</name>
    <dbReference type="NCBI Taxonomy" id="1122985"/>
    <lineage>
        <taxon>Bacteria</taxon>
        <taxon>Pseudomonadati</taxon>
        <taxon>Bacteroidota</taxon>
        <taxon>Bacteroidia</taxon>
        <taxon>Bacteroidales</taxon>
        <taxon>Prevotellaceae</taxon>
        <taxon>Hoylesella</taxon>
    </lineage>
</organism>
<proteinExistence type="predicted"/>
<dbReference type="AlphaFoldDB" id="A0A069QKJ1"/>
<keyword evidence="1" id="KW-1133">Transmembrane helix</keyword>
<dbReference type="HOGENOM" id="CLU_3028490_0_0_10"/>
<evidence type="ECO:0000313" key="2">
    <source>
        <dbReference type="EMBL" id="KDR52559.1"/>
    </source>
</evidence>
<comment type="caution">
    <text evidence="2">The sequence shown here is derived from an EMBL/GenBank/DDBJ whole genome shotgun (WGS) entry which is preliminary data.</text>
</comment>
<keyword evidence="1" id="KW-0472">Membrane</keyword>
<accession>A0A069QKJ1</accession>
<name>A0A069QKJ1_HOYLO</name>
<keyword evidence="1" id="KW-0812">Transmembrane</keyword>
<dbReference type="PATRIC" id="fig|1122985.7.peg.1409"/>
<gene>
    <name evidence="2" type="ORF">HMPREF1991_01354</name>
</gene>
<dbReference type="Proteomes" id="UP000027442">
    <property type="component" value="Unassembled WGS sequence"/>
</dbReference>
<reference evidence="2 3" key="1">
    <citation type="submission" date="2013-08" db="EMBL/GenBank/DDBJ databases">
        <authorList>
            <person name="Weinstock G."/>
            <person name="Sodergren E."/>
            <person name="Wylie T."/>
            <person name="Fulton L."/>
            <person name="Fulton R."/>
            <person name="Fronick C."/>
            <person name="O'Laughlin M."/>
            <person name="Godfrey J."/>
            <person name="Miner T."/>
            <person name="Herter B."/>
            <person name="Appelbaum E."/>
            <person name="Cordes M."/>
            <person name="Lek S."/>
            <person name="Wollam A."/>
            <person name="Pepin K.H."/>
            <person name="Palsikar V.B."/>
            <person name="Mitreva M."/>
            <person name="Wilson R.K."/>
        </authorList>
    </citation>
    <scope>NUCLEOTIDE SEQUENCE [LARGE SCALE GENOMIC DNA]</scope>
    <source>
        <strain evidence="2 3">ATCC 15930</strain>
    </source>
</reference>
<evidence type="ECO:0000256" key="1">
    <source>
        <dbReference type="SAM" id="Phobius"/>
    </source>
</evidence>
<keyword evidence="3" id="KW-1185">Reference proteome</keyword>
<protein>
    <submittedName>
        <fullName evidence="2">Uncharacterized protein</fullName>
    </submittedName>
</protein>